<protein>
    <submittedName>
        <fullName evidence="2">Uncharacterized protein</fullName>
    </submittedName>
</protein>
<evidence type="ECO:0000313" key="2">
    <source>
        <dbReference type="EMBL" id="MCL6270925.1"/>
    </source>
</evidence>
<accession>A0ABT0PHV8</accession>
<dbReference type="EMBL" id="JAMFLX010000018">
    <property type="protein sequence ID" value="MCL6270925.1"/>
    <property type="molecule type" value="Genomic_DNA"/>
</dbReference>
<evidence type="ECO:0000256" key="1">
    <source>
        <dbReference type="SAM" id="MobiDB-lite"/>
    </source>
</evidence>
<dbReference type="Proteomes" id="UP001203338">
    <property type="component" value="Unassembled WGS sequence"/>
</dbReference>
<proteinExistence type="predicted"/>
<name>A0ABT0PHV8_9GAMM</name>
<dbReference type="RefSeq" id="WP_249700235.1">
    <property type="nucleotide sequence ID" value="NZ_JAMFLX010000018.1"/>
</dbReference>
<organism evidence="2 3">
    <name type="scientific">Parendozoicomonas callyspongiae</name>
    <dbReference type="NCBI Taxonomy" id="2942213"/>
    <lineage>
        <taxon>Bacteria</taxon>
        <taxon>Pseudomonadati</taxon>
        <taxon>Pseudomonadota</taxon>
        <taxon>Gammaproteobacteria</taxon>
        <taxon>Oceanospirillales</taxon>
        <taxon>Endozoicomonadaceae</taxon>
        <taxon>Parendozoicomonas</taxon>
    </lineage>
</organism>
<keyword evidence="3" id="KW-1185">Reference proteome</keyword>
<feature type="compositionally biased region" description="Basic and acidic residues" evidence="1">
    <location>
        <begin position="268"/>
        <end position="290"/>
    </location>
</feature>
<gene>
    <name evidence="2" type="ORF">M3P05_13425</name>
</gene>
<sequence length="312" mass="35422">MSSGIKFSAFIITGFLIAGISVPTFAEPMVFGDDTLRFGTEKPFRDESADFYARTHYDTVSLANSVQQLTEIIYQRMGKVQTIRTALKLEGHKVIEAKIMALNQIHNDLTFIRAAGAIGPDQPFIFLNKLTRTFASYMEGMDYSLKNSMVLPVSATAVYAYAEEMFYILHQVSKLLLYNVHWHQHSLQLTRVLTHLKNINNSLLKNADTIGLLPQALVDFDDVLTDKTSEIQEYGADRDVFRALWVQTHQTLKKRYVNNFLNKKGLPRDSYPKVEHGRQRPDYNETETKGDNYYLDSDSASGSAGAMLLPFR</sequence>
<feature type="region of interest" description="Disordered" evidence="1">
    <location>
        <begin position="268"/>
        <end position="302"/>
    </location>
</feature>
<evidence type="ECO:0000313" key="3">
    <source>
        <dbReference type="Proteomes" id="UP001203338"/>
    </source>
</evidence>
<reference evidence="2 3" key="1">
    <citation type="submission" date="2022-05" db="EMBL/GenBank/DDBJ databases">
        <authorList>
            <person name="Park J.-S."/>
        </authorList>
    </citation>
    <scope>NUCLEOTIDE SEQUENCE [LARGE SCALE GENOMIC DNA]</scope>
    <source>
        <strain evidence="2 3">2012CJ34-2</strain>
    </source>
</reference>
<comment type="caution">
    <text evidence="2">The sequence shown here is derived from an EMBL/GenBank/DDBJ whole genome shotgun (WGS) entry which is preliminary data.</text>
</comment>